<dbReference type="AlphaFoldDB" id="A0A7J8QM56"/>
<evidence type="ECO:0000313" key="2">
    <source>
        <dbReference type="Proteomes" id="UP000593578"/>
    </source>
</evidence>
<accession>A0A7J8QM56</accession>
<organism evidence="1 2">
    <name type="scientific">Gossypium raimondii</name>
    <name type="common">Peruvian cotton</name>
    <name type="synonym">Gossypium klotzschianum subsp. raimondii</name>
    <dbReference type="NCBI Taxonomy" id="29730"/>
    <lineage>
        <taxon>Eukaryota</taxon>
        <taxon>Viridiplantae</taxon>
        <taxon>Streptophyta</taxon>
        <taxon>Embryophyta</taxon>
        <taxon>Tracheophyta</taxon>
        <taxon>Spermatophyta</taxon>
        <taxon>Magnoliopsida</taxon>
        <taxon>eudicotyledons</taxon>
        <taxon>Gunneridae</taxon>
        <taxon>Pentapetalae</taxon>
        <taxon>rosids</taxon>
        <taxon>malvids</taxon>
        <taxon>Malvales</taxon>
        <taxon>Malvaceae</taxon>
        <taxon>Malvoideae</taxon>
        <taxon>Gossypium</taxon>
    </lineage>
</organism>
<reference evidence="1 2" key="1">
    <citation type="journal article" date="2019" name="Genome Biol. Evol.">
        <title>Insights into the evolution of the New World diploid cottons (Gossypium, subgenus Houzingenia) based on genome sequencing.</title>
        <authorList>
            <person name="Grover C.E."/>
            <person name="Arick M.A. 2nd"/>
            <person name="Thrash A."/>
            <person name="Conover J.L."/>
            <person name="Sanders W.S."/>
            <person name="Peterson D.G."/>
            <person name="Frelichowski J.E."/>
            <person name="Scheffler J.A."/>
            <person name="Scheffler B.E."/>
            <person name="Wendel J.F."/>
        </authorList>
    </citation>
    <scope>NUCLEOTIDE SEQUENCE [LARGE SCALE GENOMIC DNA]</scope>
    <source>
        <strain evidence="1">8</strain>
        <tissue evidence="1">Leaf</tissue>
    </source>
</reference>
<sequence length="74" mass="8556">MIRVNGSNKDLWLTLTKSIVYKLSFRICEKEHPSKTDSQRFEEGRVMETRHIFCEGNQCVHHLANLAQDVPLGV</sequence>
<evidence type="ECO:0000313" key="1">
    <source>
        <dbReference type="EMBL" id="MBA0602595.1"/>
    </source>
</evidence>
<proteinExistence type="predicted"/>
<feature type="non-terminal residue" evidence="1">
    <location>
        <position position="74"/>
    </location>
</feature>
<dbReference type="EMBL" id="JABEZZ010000013">
    <property type="protein sequence ID" value="MBA0602595.1"/>
    <property type="molecule type" value="Genomic_DNA"/>
</dbReference>
<name>A0A7J8QM56_GOSRA</name>
<dbReference type="Proteomes" id="UP000593578">
    <property type="component" value="Unassembled WGS sequence"/>
</dbReference>
<gene>
    <name evidence="1" type="ORF">Gorai_002771</name>
</gene>
<comment type="caution">
    <text evidence="1">The sequence shown here is derived from an EMBL/GenBank/DDBJ whole genome shotgun (WGS) entry which is preliminary data.</text>
</comment>
<protein>
    <submittedName>
        <fullName evidence="1">Uncharacterized protein</fullName>
    </submittedName>
</protein>